<comment type="caution">
    <text evidence="2">The sequence shown here is derived from an EMBL/GenBank/DDBJ whole genome shotgun (WGS) entry which is preliminary data.</text>
</comment>
<dbReference type="Proteomes" id="UP001162640">
    <property type="component" value="Unassembled WGS sequence"/>
</dbReference>
<protein>
    <submittedName>
        <fullName evidence="2">Uncharacterized protein</fullName>
    </submittedName>
</protein>
<evidence type="ECO:0000313" key="3">
    <source>
        <dbReference type="Proteomes" id="UP001162640"/>
    </source>
</evidence>
<dbReference type="PANTHER" id="PTHR40131">
    <property type="entry name" value="C1Q DOMAIN-CONTAINING PROTEIN"/>
    <property type="match status" value="1"/>
</dbReference>
<proteinExistence type="predicted"/>
<keyword evidence="1" id="KW-0175">Coiled coil</keyword>
<dbReference type="AlphaFoldDB" id="A0A9W7AQY3"/>
<dbReference type="EMBL" id="BLQM01000216">
    <property type="protein sequence ID" value="GMH76109.1"/>
    <property type="molecule type" value="Genomic_DNA"/>
</dbReference>
<gene>
    <name evidence="2" type="ORF">TL16_g06974</name>
</gene>
<accession>A0A9W7AQY3</accession>
<organism evidence="2 3">
    <name type="scientific">Triparma laevis f. inornata</name>
    <dbReference type="NCBI Taxonomy" id="1714386"/>
    <lineage>
        <taxon>Eukaryota</taxon>
        <taxon>Sar</taxon>
        <taxon>Stramenopiles</taxon>
        <taxon>Ochrophyta</taxon>
        <taxon>Bolidophyceae</taxon>
        <taxon>Parmales</taxon>
        <taxon>Triparmaceae</taxon>
        <taxon>Triparma</taxon>
    </lineage>
</organism>
<evidence type="ECO:0000313" key="2">
    <source>
        <dbReference type="EMBL" id="GMH76109.1"/>
    </source>
</evidence>
<name>A0A9W7AQY3_9STRA</name>
<reference evidence="3" key="1">
    <citation type="journal article" date="2023" name="Commun. Biol.">
        <title>Genome analysis of Parmales, the sister group of diatoms, reveals the evolutionary specialization of diatoms from phago-mixotrophs to photoautotrophs.</title>
        <authorList>
            <person name="Ban H."/>
            <person name="Sato S."/>
            <person name="Yoshikawa S."/>
            <person name="Yamada K."/>
            <person name="Nakamura Y."/>
            <person name="Ichinomiya M."/>
            <person name="Sato N."/>
            <person name="Blanc-Mathieu R."/>
            <person name="Endo H."/>
            <person name="Kuwata A."/>
            <person name="Ogata H."/>
        </authorList>
    </citation>
    <scope>NUCLEOTIDE SEQUENCE [LARGE SCALE GENOMIC DNA]</scope>
</reference>
<sequence>MVVCSNQVCQQQGDSSRQQSAETFAMECANFSNVQEVVSSGIKTNAKDIAELKGLFTQQEEKICKLMGVVEQQDNRIGQLVELTQSQAAELRGIEKDMKQHLPKTFVELAERVAKVEVGGGGDSSFQLNETAHSHHVNHLSNRVEHLERNWEKDGSQKDIMKRLEEHLEERLPQFMHGAGQSGQSPLEEVARLEVALSGNLANTDVRVETLEVELNHLRKAMSAAATQDEVEDLRDEIVDALEAVRIHKEDMITMHKHGGHGHGHMGDFHVEKENAVYVNPAAHALSKGDRVSILDEVAISRPDRSEVETLVMSRLEPVAGSVNSLHMEVGELRRHVSSLPPVPAGLVDQEQLGNVVNDAVKRALSSDGGRVSHAHLTVAIDSMREGLLRQMEGNIAGARAQILDNFTGELGNTKESTWETLSVLKSRVDDIERTVEVSNGEIVNVLNQKAYKADVSRALSSKADKDICMNTLRLKADSADVNSNLSTKADVEMYNRCFQQVTSTLRDLSDFKEEVRNEHHRLNEQVKAKVDFGEVEGLKIACATGAEWRSAVSDVSINLRRELADKANREEMIQYIRRELDAVNENLTNVGQEVGGKCPSEIVTQVNADLEVLTRKFGETHSEARWLWRSGKVCRGGFVPWEVQVNNACPQSLLWKVDCDSVTCTAPGLYVVKIGVFTQNPAGVQLCVNGEPVISLEPTEGSGSTVNLVKDTASEHIKRRNRHSAGDITAIMIDEVVALPPNAMVGVRYDSGTRAQGFMQIRKM</sequence>
<dbReference type="PANTHER" id="PTHR40131:SF1">
    <property type="entry name" value="C1Q DOMAIN-CONTAINING PROTEIN"/>
    <property type="match status" value="1"/>
</dbReference>
<evidence type="ECO:0000256" key="1">
    <source>
        <dbReference type="SAM" id="Coils"/>
    </source>
</evidence>
<feature type="coiled-coil region" evidence="1">
    <location>
        <begin position="201"/>
        <end position="251"/>
    </location>
</feature>